<organism evidence="3 4">
    <name type="scientific">Dioszegia hungarica</name>
    <dbReference type="NCBI Taxonomy" id="4972"/>
    <lineage>
        <taxon>Eukaryota</taxon>
        <taxon>Fungi</taxon>
        <taxon>Dikarya</taxon>
        <taxon>Basidiomycota</taxon>
        <taxon>Agaricomycotina</taxon>
        <taxon>Tremellomycetes</taxon>
        <taxon>Tremellales</taxon>
        <taxon>Bulleribasidiaceae</taxon>
        <taxon>Dioszegia</taxon>
    </lineage>
</organism>
<evidence type="ECO:0000256" key="1">
    <source>
        <dbReference type="SAM" id="Phobius"/>
    </source>
</evidence>
<dbReference type="PANTHER" id="PTHR40629:SF1">
    <property type="entry name" value="PRO41 PROTEIN"/>
    <property type="match status" value="1"/>
</dbReference>
<feature type="domain" description="DUF7727" evidence="2">
    <location>
        <begin position="1"/>
        <end position="135"/>
    </location>
</feature>
<evidence type="ECO:0000259" key="2">
    <source>
        <dbReference type="Pfam" id="PF24853"/>
    </source>
</evidence>
<keyword evidence="1" id="KW-0472">Membrane</keyword>
<sequence>MGKLIWHQWARLLAMTAAVSSLWAFFYRKFFWDFVGGTLGPTGLIPNSTAKVFNKVIIDVPLLQLMTLFLSMGTLALEYPLPQVKGTAAYRSHLVRISAYLTAAFTGFLVYQTFDCALYYLIAAMAYTRSMLLKETIGGADGAKRGESAA</sequence>
<dbReference type="Proteomes" id="UP001164286">
    <property type="component" value="Unassembled WGS sequence"/>
</dbReference>
<gene>
    <name evidence="3" type="ORF">MKK02DRAFT_31096</name>
</gene>
<dbReference type="PANTHER" id="PTHR40629">
    <property type="entry name" value="PRO41 PROTEIN"/>
    <property type="match status" value="1"/>
</dbReference>
<comment type="caution">
    <text evidence="3">The sequence shown here is derived from an EMBL/GenBank/DDBJ whole genome shotgun (WGS) entry which is preliminary data.</text>
</comment>
<dbReference type="Pfam" id="PF24853">
    <property type="entry name" value="DUF7727"/>
    <property type="match status" value="1"/>
</dbReference>
<dbReference type="GeneID" id="77727414"/>
<keyword evidence="1" id="KW-0812">Transmembrane</keyword>
<feature type="transmembrane region" description="Helical" evidence="1">
    <location>
        <begin position="56"/>
        <end position="77"/>
    </location>
</feature>
<name>A0AA38LWV5_9TREE</name>
<reference evidence="3" key="1">
    <citation type="journal article" date="2022" name="G3 (Bethesda)">
        <title>High quality genome of the basidiomycete yeast Dioszegia hungarica PDD-24b-2 isolated from cloud water.</title>
        <authorList>
            <person name="Jarrige D."/>
            <person name="Haridas S."/>
            <person name="Bleykasten-Grosshans C."/>
            <person name="Joly M."/>
            <person name="Nadalig T."/>
            <person name="Sancelme M."/>
            <person name="Vuilleumier S."/>
            <person name="Grigoriev I.V."/>
            <person name="Amato P."/>
            <person name="Bringel F."/>
        </authorList>
    </citation>
    <scope>NUCLEOTIDE SEQUENCE</scope>
    <source>
        <strain evidence="3">PDD-24b-2</strain>
    </source>
</reference>
<protein>
    <recommendedName>
        <fullName evidence="2">DUF7727 domain-containing protein</fullName>
    </recommendedName>
</protein>
<feature type="transmembrane region" description="Helical" evidence="1">
    <location>
        <begin position="6"/>
        <end position="26"/>
    </location>
</feature>
<evidence type="ECO:0000313" key="3">
    <source>
        <dbReference type="EMBL" id="KAI9638775.1"/>
    </source>
</evidence>
<keyword evidence="1" id="KW-1133">Transmembrane helix</keyword>
<dbReference type="AlphaFoldDB" id="A0AA38LWV5"/>
<proteinExistence type="predicted"/>
<feature type="transmembrane region" description="Helical" evidence="1">
    <location>
        <begin position="97"/>
        <end position="122"/>
    </location>
</feature>
<dbReference type="RefSeq" id="XP_052948552.1">
    <property type="nucleotide sequence ID" value="XM_053088209.1"/>
</dbReference>
<evidence type="ECO:0000313" key="4">
    <source>
        <dbReference type="Proteomes" id="UP001164286"/>
    </source>
</evidence>
<dbReference type="EMBL" id="JAKWFO010000002">
    <property type="protein sequence ID" value="KAI9638775.1"/>
    <property type="molecule type" value="Genomic_DNA"/>
</dbReference>
<dbReference type="InterPro" id="IPR056144">
    <property type="entry name" value="DUF7727"/>
</dbReference>
<accession>A0AA38LWV5</accession>
<keyword evidence="4" id="KW-1185">Reference proteome</keyword>